<dbReference type="PANTHER" id="PTHR42648">
    <property type="entry name" value="TRANSPOSASE, PUTATIVE-RELATED"/>
    <property type="match status" value="1"/>
</dbReference>
<evidence type="ECO:0000313" key="3">
    <source>
        <dbReference type="EMBL" id="GEU54151.1"/>
    </source>
</evidence>
<dbReference type="Pfam" id="PF25597">
    <property type="entry name" value="SH3_retrovirus"/>
    <property type="match status" value="1"/>
</dbReference>
<accession>A0A6L2KWW5</accession>
<comment type="caution">
    <text evidence="3">The sequence shown here is derived from an EMBL/GenBank/DDBJ whole genome shotgun (WGS) entry which is preliminary data.</text>
</comment>
<dbReference type="GO" id="GO:0003676">
    <property type="term" value="F:nucleic acid binding"/>
    <property type="evidence" value="ECO:0007669"/>
    <property type="project" value="InterPro"/>
</dbReference>
<dbReference type="AlphaFoldDB" id="A0A6L2KWW5"/>
<proteinExistence type="predicted"/>
<evidence type="ECO:0000256" key="1">
    <source>
        <dbReference type="SAM" id="MobiDB-lite"/>
    </source>
</evidence>
<dbReference type="InterPro" id="IPR057670">
    <property type="entry name" value="SH3_retrovirus"/>
</dbReference>
<reference evidence="3" key="1">
    <citation type="journal article" date="2019" name="Sci. Rep.">
        <title>Draft genome of Tanacetum cinerariifolium, the natural source of mosquito coil.</title>
        <authorList>
            <person name="Yamashiro T."/>
            <person name="Shiraishi A."/>
            <person name="Satake H."/>
            <person name="Nakayama K."/>
        </authorList>
    </citation>
    <scope>NUCLEOTIDE SEQUENCE</scope>
</reference>
<dbReference type="InterPro" id="IPR036397">
    <property type="entry name" value="RNaseH_sf"/>
</dbReference>
<gene>
    <name evidence="3" type="ORF">Tci_026129</name>
</gene>
<dbReference type="PANTHER" id="PTHR42648:SF27">
    <property type="entry name" value="RNA-DIRECTED DNA POLYMERASE"/>
    <property type="match status" value="1"/>
</dbReference>
<protein>
    <submittedName>
        <fullName evidence="3">Retrotransposon protein, putative, Ty1-copia subclass</fullName>
    </submittedName>
</protein>
<sequence length="705" mass="81076">MRCKVNCRNKIDKDENLEYLQLFQKEVENQLEKTIKSPRSDREGEYMCQEFLDHRKEHGIIAHRTPPYTPQHNGVSEMRNRTLLDMNAEFFENDVIDHEASGSLEDLEIIQEEDTHPSLDTSLNHEEDDQKIDEPQRELGEPVNYKAALLDPESDKWLNAMNVEMQSMIDNEVWELVDLLPDGKTVGHKWLFKKKIDMDRAVHTYKARLHMENIPYASAVGSIMYVVRCTRLNVAFAQNITKVFCYTDDGYLTDADDIKSQTGYVFILNGGVVDYKSTKQSIFATSSTYAEYIAAFNASKEAVWIYVVSYQYICKPATPNPKLELLEYDINLWKVIQNGNFYYEVEDSETKLMKETLYELLEDDQKKKLCKNNEAKMTLYNALRHKEYDRVFMCKTTKEFSISNKETIDSDFTRFNAIVTSPKYLDPDYSSKNHVRKFLRALSLKWRAKVMAIKDAKDLPTLPLDEPIGNLKVYEIVLDNDADSQDGSDEDVDEEEEEAEAFNLMAKNFRKFFRKGTTVVKARSKKKLAIIAGYNATFLVSVESPRRIRLLLEEHGAIVKITTDTKTTQHDSWKSTLKSALIDPCSRLSFDIKLSMHEIVDSGFPKHMTGNRRLFSSYNAYDGCHVIHGSNLKGKVVGGGYCQTSKAYIVHNKETMRIEKSHNVTFDESLPEPKSSSLVEDDRIDELIVQDLNGSLSLQVKTKQA</sequence>
<dbReference type="InterPro" id="IPR012337">
    <property type="entry name" value="RNaseH-like_sf"/>
</dbReference>
<dbReference type="Gene3D" id="3.30.420.10">
    <property type="entry name" value="Ribonuclease H-like superfamily/Ribonuclease H"/>
    <property type="match status" value="1"/>
</dbReference>
<dbReference type="InterPro" id="IPR039537">
    <property type="entry name" value="Retrotran_Ty1/copia-like"/>
</dbReference>
<evidence type="ECO:0000259" key="2">
    <source>
        <dbReference type="Pfam" id="PF25597"/>
    </source>
</evidence>
<feature type="domain" description="Retroviral polymerase SH3-like" evidence="2">
    <location>
        <begin position="640"/>
        <end position="676"/>
    </location>
</feature>
<dbReference type="SUPFAM" id="SSF53098">
    <property type="entry name" value="Ribonuclease H-like"/>
    <property type="match status" value="1"/>
</dbReference>
<dbReference type="EMBL" id="BKCJ010003287">
    <property type="protein sequence ID" value="GEU54151.1"/>
    <property type="molecule type" value="Genomic_DNA"/>
</dbReference>
<organism evidence="3">
    <name type="scientific">Tanacetum cinerariifolium</name>
    <name type="common">Dalmatian daisy</name>
    <name type="synonym">Chrysanthemum cinerariifolium</name>
    <dbReference type="NCBI Taxonomy" id="118510"/>
    <lineage>
        <taxon>Eukaryota</taxon>
        <taxon>Viridiplantae</taxon>
        <taxon>Streptophyta</taxon>
        <taxon>Embryophyta</taxon>
        <taxon>Tracheophyta</taxon>
        <taxon>Spermatophyta</taxon>
        <taxon>Magnoliopsida</taxon>
        <taxon>eudicotyledons</taxon>
        <taxon>Gunneridae</taxon>
        <taxon>Pentapetalae</taxon>
        <taxon>asterids</taxon>
        <taxon>campanulids</taxon>
        <taxon>Asterales</taxon>
        <taxon>Asteraceae</taxon>
        <taxon>Asteroideae</taxon>
        <taxon>Anthemideae</taxon>
        <taxon>Anthemidinae</taxon>
        <taxon>Tanacetum</taxon>
    </lineage>
</organism>
<feature type="region of interest" description="Disordered" evidence="1">
    <location>
        <begin position="116"/>
        <end position="137"/>
    </location>
</feature>
<name>A0A6L2KWW5_TANCI</name>
<dbReference type="CDD" id="cd09272">
    <property type="entry name" value="RNase_HI_RT_Ty1"/>
    <property type="match status" value="1"/>
</dbReference>